<evidence type="ECO:0000256" key="2">
    <source>
        <dbReference type="ARBA" id="ARBA00006948"/>
    </source>
</evidence>
<feature type="transmembrane region" description="Helical" evidence="6">
    <location>
        <begin position="65"/>
        <end position="86"/>
    </location>
</feature>
<feature type="transmembrane region" description="Helical" evidence="6">
    <location>
        <begin position="164"/>
        <end position="185"/>
    </location>
</feature>
<reference evidence="7" key="1">
    <citation type="submission" date="2025-08" db="UniProtKB">
        <authorList>
            <consortium name="Ensembl"/>
        </authorList>
    </citation>
    <scope>IDENTIFICATION</scope>
</reference>
<evidence type="ECO:0000256" key="1">
    <source>
        <dbReference type="ARBA" id="ARBA00004141"/>
    </source>
</evidence>
<evidence type="ECO:0000256" key="4">
    <source>
        <dbReference type="ARBA" id="ARBA00022989"/>
    </source>
</evidence>
<feature type="transmembrane region" description="Helical" evidence="6">
    <location>
        <begin position="197"/>
        <end position="217"/>
    </location>
</feature>
<dbReference type="InterPro" id="IPR042127">
    <property type="entry name" value="TMEM45"/>
</dbReference>
<gene>
    <name evidence="7" type="primary">LOC109317955</name>
</gene>
<dbReference type="PANTHER" id="PTHR16007">
    <property type="entry name" value="EPIDIDYMAL MEMBRANE PROTEIN E9-RELATED"/>
    <property type="match status" value="1"/>
</dbReference>
<feature type="transmembrane region" description="Helical" evidence="6">
    <location>
        <begin position="229"/>
        <end position="254"/>
    </location>
</feature>
<evidence type="ECO:0000313" key="8">
    <source>
        <dbReference type="Proteomes" id="UP000594220"/>
    </source>
</evidence>
<keyword evidence="5 6" id="KW-0472">Membrane</keyword>
<dbReference type="GO" id="GO:0016020">
    <property type="term" value="C:membrane"/>
    <property type="evidence" value="ECO:0007669"/>
    <property type="project" value="UniProtKB-SubCell"/>
</dbReference>
<dbReference type="Pfam" id="PF04819">
    <property type="entry name" value="DUF716"/>
    <property type="match status" value="1"/>
</dbReference>
<keyword evidence="4 6" id="KW-1133">Transmembrane helix</keyword>
<organism evidence="7 8">
    <name type="scientific">Crocodylus porosus</name>
    <name type="common">Saltwater crocodile</name>
    <name type="synonym">Estuarine crocodile</name>
    <dbReference type="NCBI Taxonomy" id="8502"/>
    <lineage>
        <taxon>Eukaryota</taxon>
        <taxon>Metazoa</taxon>
        <taxon>Chordata</taxon>
        <taxon>Craniata</taxon>
        <taxon>Vertebrata</taxon>
        <taxon>Euteleostomi</taxon>
        <taxon>Archelosauria</taxon>
        <taxon>Archosauria</taxon>
        <taxon>Crocodylia</taxon>
        <taxon>Longirostres</taxon>
        <taxon>Crocodylidae</taxon>
        <taxon>Crocodylus</taxon>
    </lineage>
</organism>
<dbReference type="OMA" id="NHTHGRD"/>
<sequence length="299" mass="33943">MELTSFHDETQKVGSTMSSFTGDALRGSCFFLFGFWWSVKYPLMYLNRKLNTEGQRNLCFQRLDVFEGTVKAFFALAGIVAEQFVPDGPHLSLYSAEDHSWVKLGNWQYTTMYFFFGLSGIVEVLSYRLKLPLGLDRLLLSVALFIEGFLFCSHNYNVALDQHLHSLLLIAIFGGTLCALLEVCLRDRVVLEIIRTSLFILQGTWFWQIGFVLHPPWGGPGWDQTDRGVFAFLNVCFCWHYAAALLVVAANFAASHCYNQACQLKLEGIDVELDIGCCLRKFNRRSDPVLLPENGSDEK</sequence>
<dbReference type="GeneTree" id="ENSGT00940000157181"/>
<evidence type="ECO:0000256" key="3">
    <source>
        <dbReference type="ARBA" id="ARBA00022692"/>
    </source>
</evidence>
<proteinExistence type="inferred from homology"/>
<accession>A0A7M4DYS3</accession>
<name>A0A7M4DYS3_CROPO</name>
<feature type="transmembrane region" description="Helical" evidence="6">
    <location>
        <begin position="24"/>
        <end position="44"/>
    </location>
</feature>
<comment type="similarity">
    <text evidence="2">Belongs to the TMEM45 family.</text>
</comment>
<dbReference type="AlphaFoldDB" id="A0A7M4DYS3"/>
<feature type="transmembrane region" description="Helical" evidence="6">
    <location>
        <begin position="138"/>
        <end position="158"/>
    </location>
</feature>
<dbReference type="InterPro" id="IPR006904">
    <property type="entry name" value="DUF716"/>
</dbReference>
<evidence type="ECO:0000256" key="6">
    <source>
        <dbReference type="SAM" id="Phobius"/>
    </source>
</evidence>
<dbReference type="Ensembl" id="ENSCPRT00005002100.1">
    <property type="protein sequence ID" value="ENSCPRP00005001796.1"/>
    <property type="gene ID" value="ENSCPRG00005001323.1"/>
</dbReference>
<reference evidence="7" key="2">
    <citation type="submission" date="2025-09" db="UniProtKB">
        <authorList>
            <consortium name="Ensembl"/>
        </authorList>
    </citation>
    <scope>IDENTIFICATION</scope>
</reference>
<feature type="transmembrane region" description="Helical" evidence="6">
    <location>
        <begin position="106"/>
        <end position="126"/>
    </location>
</feature>
<comment type="subcellular location">
    <subcellularLocation>
        <location evidence="1">Membrane</location>
        <topology evidence="1">Multi-pass membrane protein</topology>
    </subcellularLocation>
</comment>
<protein>
    <submittedName>
        <fullName evidence="7">Transmembrane protein 45B-like</fullName>
    </submittedName>
</protein>
<evidence type="ECO:0000256" key="5">
    <source>
        <dbReference type="ARBA" id="ARBA00023136"/>
    </source>
</evidence>
<dbReference type="Proteomes" id="UP000594220">
    <property type="component" value="Unplaced"/>
</dbReference>
<keyword evidence="3 6" id="KW-0812">Transmembrane</keyword>
<keyword evidence="8" id="KW-1185">Reference proteome</keyword>
<evidence type="ECO:0000313" key="7">
    <source>
        <dbReference type="Ensembl" id="ENSCPRP00005001796.1"/>
    </source>
</evidence>
<dbReference type="PANTHER" id="PTHR16007:SF21">
    <property type="entry name" value="TRANSMEMBRANE PROTEIN 45A"/>
    <property type="match status" value="1"/>
</dbReference>